<dbReference type="AlphaFoldDB" id="A0A3Q7HS65"/>
<dbReference type="Gramene" id="Solyc08g068714.1.1">
    <property type="protein sequence ID" value="Solyc08g068714.1.1"/>
    <property type="gene ID" value="Solyc08g068714.1"/>
</dbReference>
<reference evidence="1" key="2">
    <citation type="submission" date="2019-01" db="UniProtKB">
        <authorList>
            <consortium name="EnsemblPlants"/>
        </authorList>
    </citation>
    <scope>IDENTIFICATION</scope>
    <source>
        <strain evidence="1">cv. Heinz 1706</strain>
    </source>
</reference>
<dbReference type="EnsemblPlants" id="Solyc08g068714.1.1">
    <property type="protein sequence ID" value="Solyc08g068714.1.1"/>
    <property type="gene ID" value="Solyc08g068714.1"/>
</dbReference>
<name>A0A3Q7HS65_SOLLC</name>
<protein>
    <submittedName>
        <fullName evidence="1">Uncharacterized protein</fullName>
    </submittedName>
</protein>
<accession>A0A3Q7HS65</accession>
<organism evidence="1">
    <name type="scientific">Solanum lycopersicum</name>
    <name type="common">Tomato</name>
    <name type="synonym">Lycopersicon esculentum</name>
    <dbReference type="NCBI Taxonomy" id="4081"/>
    <lineage>
        <taxon>Eukaryota</taxon>
        <taxon>Viridiplantae</taxon>
        <taxon>Streptophyta</taxon>
        <taxon>Embryophyta</taxon>
        <taxon>Tracheophyta</taxon>
        <taxon>Spermatophyta</taxon>
        <taxon>Magnoliopsida</taxon>
        <taxon>eudicotyledons</taxon>
        <taxon>Gunneridae</taxon>
        <taxon>Pentapetalae</taxon>
        <taxon>asterids</taxon>
        <taxon>lamiids</taxon>
        <taxon>Solanales</taxon>
        <taxon>Solanaceae</taxon>
        <taxon>Solanoideae</taxon>
        <taxon>Solaneae</taxon>
        <taxon>Solanum</taxon>
        <taxon>Solanum subgen. Lycopersicon</taxon>
    </lineage>
</organism>
<proteinExistence type="predicted"/>
<dbReference type="Proteomes" id="UP000004994">
    <property type="component" value="Chromosome 8"/>
</dbReference>
<dbReference type="PANTHER" id="PTHR11439:SF466">
    <property type="entry name" value="CCHC-TYPE DOMAIN-CONTAINING PROTEIN"/>
    <property type="match status" value="1"/>
</dbReference>
<keyword evidence="2" id="KW-1185">Reference proteome</keyword>
<evidence type="ECO:0000313" key="2">
    <source>
        <dbReference type="Proteomes" id="UP000004994"/>
    </source>
</evidence>
<sequence length="77" mass="8549">MRKSLVSWKAKKQTTVSKSSADVEYRTLASTVSELIWLVGMLKEVEAKVQVPKTGVLNIFIPPNVKGSDEICEEVVK</sequence>
<dbReference type="PANTHER" id="PTHR11439">
    <property type="entry name" value="GAG-POL-RELATED RETROTRANSPOSON"/>
    <property type="match status" value="1"/>
</dbReference>
<dbReference type="InParanoid" id="A0A3Q7HS65"/>
<evidence type="ECO:0000313" key="1">
    <source>
        <dbReference type="EnsemblPlants" id="Solyc08g068714.1.1"/>
    </source>
</evidence>
<reference evidence="1" key="1">
    <citation type="journal article" date="2012" name="Nature">
        <title>The tomato genome sequence provides insights into fleshy fruit evolution.</title>
        <authorList>
            <consortium name="Tomato Genome Consortium"/>
        </authorList>
    </citation>
    <scope>NUCLEOTIDE SEQUENCE [LARGE SCALE GENOMIC DNA]</scope>
    <source>
        <strain evidence="1">cv. Heinz 1706</strain>
    </source>
</reference>